<reference evidence="4 5" key="1">
    <citation type="submission" date="2021-03" db="EMBL/GenBank/DDBJ databases">
        <title>Thiomicrorhabdus sp.nov.,novel sulfur-oxidizing bacteria isolated from coastal sediment.</title>
        <authorList>
            <person name="Liu X."/>
        </authorList>
    </citation>
    <scope>NUCLEOTIDE SEQUENCE [LARGE SCALE GENOMIC DNA]</scope>
    <source>
        <strain evidence="4 5">6S2-11</strain>
    </source>
</reference>
<accession>A0ABS3Q5A2</accession>
<dbReference type="PANTHER" id="PTHR10625">
    <property type="entry name" value="HISTONE DEACETYLASE HDAC1-RELATED"/>
    <property type="match status" value="1"/>
</dbReference>
<feature type="signal peptide" evidence="2">
    <location>
        <begin position="1"/>
        <end position="29"/>
    </location>
</feature>
<sequence>MQQQINRRQFISYSLAASMGLLPLTKLQAAQSSTYKVGTVLDPLFFKHTRNGHTESAQRLIAIDKELTRRDYWSYLTPVKTRMATKEELLSTHQSGYVFEIKTLAEEGNEIFYSAYSNDTYINKHSYDAARMAAGSNIELNLAVFDRKVDRGFALLRPPGHHARADQAMGFCIFNSDVIAAKALQKYRGVERVAIIDFDVHHGNGTQDLTIKDPSIMAISIHQHPFWPMTGFSSFTGIGEGEGWNMNCPFKKGAGNKTYLDVYEQVIQPKLEAFKPQHIIVFAGYDGHWQDPLAGHQLSVAGYNQLVQKCISSAEQLCGGRISFSLGGGYNLEPLAQSVAGTLHTMLGLKETFTDEIGESEEFESDFSGEIAELRKLHLTKV</sequence>
<protein>
    <submittedName>
        <fullName evidence="4">Histone deacetylase</fullName>
    </submittedName>
</protein>
<dbReference type="Pfam" id="PF00850">
    <property type="entry name" value="Hist_deacetyl"/>
    <property type="match status" value="1"/>
</dbReference>
<comment type="caution">
    <text evidence="4">The sequence shown here is derived from an EMBL/GenBank/DDBJ whole genome shotgun (WGS) entry which is preliminary data.</text>
</comment>
<keyword evidence="5" id="KW-1185">Reference proteome</keyword>
<evidence type="ECO:0000313" key="4">
    <source>
        <dbReference type="EMBL" id="MBO1927333.1"/>
    </source>
</evidence>
<dbReference type="EMBL" id="JAGETV010000010">
    <property type="protein sequence ID" value="MBO1927333.1"/>
    <property type="molecule type" value="Genomic_DNA"/>
</dbReference>
<dbReference type="InterPro" id="IPR023801">
    <property type="entry name" value="His_deacetylse_dom"/>
</dbReference>
<dbReference type="Proteomes" id="UP000664835">
    <property type="component" value="Unassembled WGS sequence"/>
</dbReference>
<feature type="domain" description="Histone deacetylase" evidence="3">
    <location>
        <begin position="53"/>
        <end position="345"/>
    </location>
</feature>
<dbReference type="InterPro" id="IPR037138">
    <property type="entry name" value="His_deacetylse_dom_sf"/>
</dbReference>
<dbReference type="SUPFAM" id="SSF52768">
    <property type="entry name" value="Arginase/deacetylase"/>
    <property type="match status" value="1"/>
</dbReference>
<dbReference type="InterPro" id="IPR023696">
    <property type="entry name" value="Ureohydrolase_dom_sf"/>
</dbReference>
<dbReference type="CDD" id="cd09992">
    <property type="entry name" value="HDAC_classII"/>
    <property type="match status" value="1"/>
</dbReference>
<dbReference type="PANTHER" id="PTHR10625:SF10">
    <property type="entry name" value="HISTONE DEACETYLASE HDAC1"/>
    <property type="match status" value="1"/>
</dbReference>
<evidence type="ECO:0000256" key="1">
    <source>
        <dbReference type="ARBA" id="ARBA00005947"/>
    </source>
</evidence>
<dbReference type="PRINTS" id="PR01270">
    <property type="entry name" value="HDASUPER"/>
</dbReference>
<evidence type="ECO:0000259" key="3">
    <source>
        <dbReference type="Pfam" id="PF00850"/>
    </source>
</evidence>
<gene>
    <name evidence="4" type="ORF">J3998_07050</name>
</gene>
<dbReference type="RefSeq" id="WP_208149242.1">
    <property type="nucleotide sequence ID" value="NZ_JAGETV010000010.1"/>
</dbReference>
<keyword evidence="2" id="KW-0732">Signal</keyword>
<name>A0ABS3Q5A2_9GAMM</name>
<evidence type="ECO:0000313" key="5">
    <source>
        <dbReference type="Proteomes" id="UP000664835"/>
    </source>
</evidence>
<proteinExistence type="inferred from homology"/>
<dbReference type="Gene3D" id="3.40.800.20">
    <property type="entry name" value="Histone deacetylase domain"/>
    <property type="match status" value="1"/>
</dbReference>
<evidence type="ECO:0000256" key="2">
    <source>
        <dbReference type="SAM" id="SignalP"/>
    </source>
</evidence>
<feature type="chain" id="PRO_5046777958" evidence="2">
    <location>
        <begin position="30"/>
        <end position="382"/>
    </location>
</feature>
<comment type="similarity">
    <text evidence="1">Belongs to the histone deacetylase family.</text>
</comment>
<organism evidence="4 5">
    <name type="scientific">Thiomicrorhabdus marina</name>
    <dbReference type="NCBI Taxonomy" id="2818442"/>
    <lineage>
        <taxon>Bacteria</taxon>
        <taxon>Pseudomonadati</taxon>
        <taxon>Pseudomonadota</taxon>
        <taxon>Gammaproteobacteria</taxon>
        <taxon>Thiotrichales</taxon>
        <taxon>Piscirickettsiaceae</taxon>
        <taxon>Thiomicrorhabdus</taxon>
    </lineage>
</organism>
<dbReference type="InterPro" id="IPR000286">
    <property type="entry name" value="HDACs"/>
</dbReference>